<dbReference type="PANTHER" id="PTHR15492">
    <property type="entry name" value="CYCLIN D1-BINDING PROTEIN 1"/>
    <property type="match status" value="1"/>
</dbReference>
<sequence>MTDSQQECLTVLRTSLALVDQFLQSLATTHVSRDQAGASGSDPSPLLLFRAAAEGLKASTTKISLLSITSPFTGSAVASLIKPLNNSILPSLVTAALLVTPANFTDSFAQEIVRLARGTILELRSLLELVERRAKDGKPKSEPRKEDKQNITEATGRVWESCDAIVKFSSDGVPGFVVKKAEQWLALMKDAVQELQEWDPEEDVDEDIFGDVGSDDEDGDKLTEKTKDSDQATIAAGVKEQALKVLSRIPQSIHVVVKQRLAKMPAALRSGEQELSSEQRVILNNVTRDVRLISECIDESAEAMYMGDPELCLKKAGEARALTINVVEMAVPPWQTRTNVQEETKEDGFLKRALLWIQQVDTSSSRSDIAGQGKG</sequence>
<keyword evidence="4" id="KW-1185">Reference proteome</keyword>
<gene>
    <name evidence="3" type="ORF">LTR24_000023</name>
</gene>
<dbReference type="EMBL" id="JAVRRG010000001">
    <property type="protein sequence ID" value="KAK5102464.1"/>
    <property type="molecule type" value="Genomic_DNA"/>
</dbReference>
<feature type="compositionally biased region" description="Acidic residues" evidence="1">
    <location>
        <begin position="198"/>
        <end position="219"/>
    </location>
</feature>
<dbReference type="Pfam" id="PF13324">
    <property type="entry name" value="GCIP_N"/>
    <property type="match status" value="1"/>
</dbReference>
<accession>A0ABR0KPI4</accession>
<proteinExistence type="predicted"/>
<feature type="region of interest" description="Disordered" evidence="1">
    <location>
        <begin position="198"/>
        <end position="228"/>
    </location>
</feature>
<evidence type="ECO:0000313" key="3">
    <source>
        <dbReference type="EMBL" id="KAK5102464.1"/>
    </source>
</evidence>
<dbReference type="Gene3D" id="1.20.1410.10">
    <property type="entry name" value="I/LWEQ domain"/>
    <property type="match status" value="1"/>
</dbReference>
<name>A0ABR0KPI4_9EURO</name>
<dbReference type="InterPro" id="IPR026907">
    <property type="entry name" value="GCIP-like"/>
</dbReference>
<dbReference type="Proteomes" id="UP001345013">
    <property type="component" value="Unassembled WGS sequence"/>
</dbReference>
<feature type="domain" description="Cyclin-D1-binding protein 1-like N-terminal" evidence="2">
    <location>
        <begin position="52"/>
        <end position="200"/>
    </location>
</feature>
<dbReference type="InterPro" id="IPR049317">
    <property type="entry name" value="GCIP-like_N"/>
</dbReference>
<evidence type="ECO:0000256" key="1">
    <source>
        <dbReference type="SAM" id="MobiDB-lite"/>
    </source>
</evidence>
<comment type="caution">
    <text evidence="3">The sequence shown here is derived from an EMBL/GenBank/DDBJ whole genome shotgun (WGS) entry which is preliminary data.</text>
</comment>
<feature type="compositionally biased region" description="Basic and acidic residues" evidence="1">
    <location>
        <begin position="134"/>
        <end position="150"/>
    </location>
</feature>
<protein>
    <recommendedName>
        <fullName evidence="2">Cyclin-D1-binding protein 1-like N-terminal domain-containing protein</fullName>
    </recommendedName>
</protein>
<dbReference type="PANTHER" id="PTHR15492:SF1">
    <property type="entry name" value="CYCLIN-D1-BINDING PROTEIN 1"/>
    <property type="match status" value="1"/>
</dbReference>
<reference evidence="3 4" key="1">
    <citation type="submission" date="2023-08" db="EMBL/GenBank/DDBJ databases">
        <title>Black Yeasts Isolated from many extreme environments.</title>
        <authorList>
            <person name="Coleine C."/>
            <person name="Stajich J.E."/>
            <person name="Selbmann L."/>
        </authorList>
    </citation>
    <scope>NUCLEOTIDE SEQUENCE [LARGE SCALE GENOMIC DNA]</scope>
    <source>
        <strain evidence="3 4">CCFEE 5885</strain>
    </source>
</reference>
<evidence type="ECO:0000259" key="2">
    <source>
        <dbReference type="Pfam" id="PF13324"/>
    </source>
</evidence>
<feature type="region of interest" description="Disordered" evidence="1">
    <location>
        <begin position="134"/>
        <end position="153"/>
    </location>
</feature>
<organism evidence="3 4">
    <name type="scientific">Lithohypha guttulata</name>
    <dbReference type="NCBI Taxonomy" id="1690604"/>
    <lineage>
        <taxon>Eukaryota</taxon>
        <taxon>Fungi</taxon>
        <taxon>Dikarya</taxon>
        <taxon>Ascomycota</taxon>
        <taxon>Pezizomycotina</taxon>
        <taxon>Eurotiomycetes</taxon>
        <taxon>Chaetothyriomycetidae</taxon>
        <taxon>Chaetothyriales</taxon>
        <taxon>Trichomeriaceae</taxon>
        <taxon>Lithohypha</taxon>
    </lineage>
</organism>
<evidence type="ECO:0000313" key="4">
    <source>
        <dbReference type="Proteomes" id="UP001345013"/>
    </source>
</evidence>